<feature type="transmembrane region" description="Helical" evidence="6">
    <location>
        <begin position="221"/>
        <end position="244"/>
    </location>
</feature>
<evidence type="ECO:0000313" key="8">
    <source>
        <dbReference type="EMBL" id="CAA9313986.1"/>
    </source>
</evidence>
<proteinExistence type="inferred from homology"/>
<evidence type="ECO:0000259" key="7">
    <source>
        <dbReference type="Pfam" id="PF00892"/>
    </source>
</evidence>
<feature type="transmembrane region" description="Helical" evidence="6">
    <location>
        <begin position="161"/>
        <end position="182"/>
    </location>
</feature>
<dbReference type="AlphaFoldDB" id="A0A6J4KU46"/>
<name>A0A6J4KU46_9ACTN</name>
<protein>
    <submittedName>
        <fullName evidence="8">Permease of the drug/metabolite transporter (DMT) superfamily</fullName>
    </submittedName>
</protein>
<dbReference type="PANTHER" id="PTHR32322">
    <property type="entry name" value="INNER MEMBRANE TRANSPORTER"/>
    <property type="match status" value="1"/>
</dbReference>
<sequence length="317" mass="32055">MTVPAARTPVSTPLLAVLLCLVWSTAFVFVALALRDASAPQFAALRSVVAVPVLAVGLLALDRAGLRAALRERRVHAYGVVLGAVNVAGFIGLQTAGFARSGIGFGAVLIYSQPLLVAIMARLWLAERLRTRQVVGLLAGWAGVGMVVLGEAAGAGATTDVGAAVLLFLGAAVCFAVGTVVVKAVTAGPGAVPLGPALLLAFCYGSLPLVVLGLADRTPVAWSWSLVVATVYSGGVSLAGGYLLQFALLERGDAGVVSSYVFAVPVLAAVYGVLLFDEPLTAGLVAGAAAVAAGVLLVTLPQRRPPAARGRGAVQDR</sequence>
<feature type="transmembrane region" description="Helical" evidence="6">
    <location>
        <begin position="256"/>
        <end position="274"/>
    </location>
</feature>
<feature type="transmembrane region" description="Helical" evidence="6">
    <location>
        <begin position="103"/>
        <end position="125"/>
    </location>
</feature>
<dbReference type="Pfam" id="PF00892">
    <property type="entry name" value="EamA"/>
    <property type="match status" value="2"/>
</dbReference>
<dbReference type="PANTHER" id="PTHR32322:SF2">
    <property type="entry name" value="EAMA DOMAIN-CONTAINING PROTEIN"/>
    <property type="match status" value="1"/>
</dbReference>
<evidence type="ECO:0000256" key="1">
    <source>
        <dbReference type="ARBA" id="ARBA00004141"/>
    </source>
</evidence>
<dbReference type="InterPro" id="IPR000620">
    <property type="entry name" value="EamA_dom"/>
</dbReference>
<comment type="similarity">
    <text evidence="2">Belongs to the EamA transporter family.</text>
</comment>
<evidence type="ECO:0000256" key="5">
    <source>
        <dbReference type="ARBA" id="ARBA00023136"/>
    </source>
</evidence>
<feature type="domain" description="EamA" evidence="7">
    <location>
        <begin position="164"/>
        <end position="299"/>
    </location>
</feature>
<feature type="transmembrane region" description="Helical" evidence="6">
    <location>
        <begin position="134"/>
        <end position="155"/>
    </location>
</feature>
<keyword evidence="3 6" id="KW-0812">Transmembrane</keyword>
<feature type="transmembrane region" description="Helical" evidence="6">
    <location>
        <begin position="75"/>
        <end position="97"/>
    </location>
</feature>
<keyword evidence="4 6" id="KW-1133">Transmembrane helix</keyword>
<evidence type="ECO:0000256" key="2">
    <source>
        <dbReference type="ARBA" id="ARBA00007362"/>
    </source>
</evidence>
<accession>A0A6J4KU46</accession>
<feature type="domain" description="EamA" evidence="7">
    <location>
        <begin position="14"/>
        <end position="148"/>
    </location>
</feature>
<dbReference type="SUPFAM" id="SSF103481">
    <property type="entry name" value="Multidrug resistance efflux transporter EmrE"/>
    <property type="match status" value="2"/>
</dbReference>
<dbReference type="GO" id="GO:0016020">
    <property type="term" value="C:membrane"/>
    <property type="evidence" value="ECO:0007669"/>
    <property type="project" value="UniProtKB-SubCell"/>
</dbReference>
<dbReference type="InterPro" id="IPR037185">
    <property type="entry name" value="EmrE-like"/>
</dbReference>
<feature type="transmembrane region" description="Helical" evidence="6">
    <location>
        <begin position="194"/>
        <end position="215"/>
    </location>
</feature>
<dbReference type="InterPro" id="IPR050638">
    <property type="entry name" value="AA-Vitamin_Transporters"/>
</dbReference>
<evidence type="ECO:0000256" key="4">
    <source>
        <dbReference type="ARBA" id="ARBA00022989"/>
    </source>
</evidence>
<keyword evidence="5 6" id="KW-0472">Membrane</keyword>
<evidence type="ECO:0000256" key="6">
    <source>
        <dbReference type="SAM" id="Phobius"/>
    </source>
</evidence>
<feature type="transmembrane region" description="Helical" evidence="6">
    <location>
        <begin position="280"/>
        <end position="300"/>
    </location>
</feature>
<dbReference type="EMBL" id="CADCUE010000030">
    <property type="protein sequence ID" value="CAA9313986.1"/>
    <property type="molecule type" value="Genomic_DNA"/>
</dbReference>
<evidence type="ECO:0000256" key="3">
    <source>
        <dbReference type="ARBA" id="ARBA00022692"/>
    </source>
</evidence>
<comment type="subcellular location">
    <subcellularLocation>
        <location evidence="1">Membrane</location>
        <topology evidence="1">Multi-pass membrane protein</topology>
    </subcellularLocation>
</comment>
<organism evidence="8">
    <name type="scientific">uncultured Frankineae bacterium</name>
    <dbReference type="NCBI Taxonomy" id="437475"/>
    <lineage>
        <taxon>Bacteria</taxon>
        <taxon>Bacillati</taxon>
        <taxon>Actinomycetota</taxon>
        <taxon>Actinomycetes</taxon>
        <taxon>Frankiales</taxon>
        <taxon>environmental samples</taxon>
    </lineage>
</organism>
<feature type="transmembrane region" description="Helical" evidence="6">
    <location>
        <begin position="43"/>
        <end position="63"/>
    </location>
</feature>
<reference evidence="8" key="1">
    <citation type="submission" date="2020-02" db="EMBL/GenBank/DDBJ databases">
        <authorList>
            <person name="Meier V. D."/>
        </authorList>
    </citation>
    <scope>NUCLEOTIDE SEQUENCE</scope>
    <source>
        <strain evidence="8">AVDCRST_MAG16</strain>
    </source>
</reference>
<gene>
    <name evidence="8" type="ORF">AVDCRST_MAG16-361</name>
</gene>